<dbReference type="InterPro" id="IPR003769">
    <property type="entry name" value="ClpS_core"/>
</dbReference>
<dbReference type="InterPro" id="IPR014719">
    <property type="entry name" value="Ribosomal_bL12_C/ClpS-like"/>
</dbReference>
<dbReference type="RefSeq" id="WP_106153657.1">
    <property type="nucleotide sequence ID" value="NZ_PVTS01000011.1"/>
</dbReference>
<reference evidence="2 3" key="1">
    <citation type="submission" date="2018-07" db="EMBL/GenBank/DDBJ databases">
        <title>Freshwater and sediment microbial communities from various areas in North America, analyzing microbe dynamics in response to fracking.</title>
        <authorList>
            <person name="Lamendella R."/>
        </authorList>
    </citation>
    <scope>NUCLEOTIDE SEQUENCE [LARGE SCALE GENOMIC DNA]</scope>
    <source>
        <strain evidence="2 3">160A</strain>
    </source>
</reference>
<dbReference type="GO" id="GO:0008233">
    <property type="term" value="F:peptidase activity"/>
    <property type="evidence" value="ECO:0007669"/>
    <property type="project" value="UniProtKB-KW"/>
</dbReference>
<feature type="domain" description="Adaptor protein ClpS core" evidence="1">
    <location>
        <begin position="22"/>
        <end position="83"/>
    </location>
</feature>
<name>A0A2T0XFV5_9BACT</name>
<dbReference type="SUPFAM" id="SSF54736">
    <property type="entry name" value="ClpS-like"/>
    <property type="match status" value="1"/>
</dbReference>
<dbReference type="GO" id="GO:0006508">
    <property type="term" value="P:proteolysis"/>
    <property type="evidence" value="ECO:0007669"/>
    <property type="project" value="UniProtKB-KW"/>
</dbReference>
<dbReference type="EMBL" id="QPIZ01000026">
    <property type="protein sequence ID" value="RCW29692.1"/>
    <property type="molecule type" value="Genomic_DNA"/>
</dbReference>
<dbReference type="STRING" id="1168289.GCA_000259075_03782"/>
<keyword evidence="3" id="KW-1185">Reference proteome</keyword>
<dbReference type="Pfam" id="PF02617">
    <property type="entry name" value="ClpS"/>
    <property type="match status" value="1"/>
</dbReference>
<comment type="caution">
    <text evidence="2">The sequence shown here is derived from an EMBL/GenBank/DDBJ whole genome shotgun (WGS) entry which is preliminary data.</text>
</comment>
<dbReference type="OrthoDB" id="598046at2"/>
<sequence>MAPYDKRKENLGSSKESIGNHLLILHNDDINSFDDVIDALIEHCNHDTLQAEQCATLTHYRGYCEIKKGSFNELSDLQKQLTGKSLNVTID</sequence>
<keyword evidence="2" id="KW-0378">Hydrolase</keyword>
<evidence type="ECO:0000313" key="2">
    <source>
        <dbReference type="EMBL" id="RCW29692.1"/>
    </source>
</evidence>
<protein>
    <submittedName>
        <fullName evidence="2">ATP-dependent Clp protease adaptor protein ClpS</fullName>
    </submittedName>
</protein>
<dbReference type="Gene3D" id="3.30.1390.10">
    <property type="match status" value="1"/>
</dbReference>
<organism evidence="2 3">
    <name type="scientific">Marinilabilia salmonicolor</name>
    <dbReference type="NCBI Taxonomy" id="989"/>
    <lineage>
        <taxon>Bacteria</taxon>
        <taxon>Pseudomonadati</taxon>
        <taxon>Bacteroidota</taxon>
        <taxon>Bacteroidia</taxon>
        <taxon>Marinilabiliales</taxon>
        <taxon>Marinilabiliaceae</taxon>
        <taxon>Marinilabilia</taxon>
    </lineage>
</organism>
<dbReference type="GO" id="GO:0030163">
    <property type="term" value="P:protein catabolic process"/>
    <property type="evidence" value="ECO:0007669"/>
    <property type="project" value="InterPro"/>
</dbReference>
<proteinExistence type="predicted"/>
<evidence type="ECO:0000313" key="3">
    <source>
        <dbReference type="Proteomes" id="UP000252733"/>
    </source>
</evidence>
<gene>
    <name evidence="2" type="ORF">DFO77_12651</name>
</gene>
<dbReference type="AlphaFoldDB" id="A0A2T0XFV5"/>
<accession>A0A2T0XFV5</accession>
<keyword evidence="2" id="KW-0645">Protease</keyword>
<evidence type="ECO:0000259" key="1">
    <source>
        <dbReference type="Pfam" id="PF02617"/>
    </source>
</evidence>
<dbReference type="Proteomes" id="UP000252733">
    <property type="component" value="Unassembled WGS sequence"/>
</dbReference>